<protein>
    <submittedName>
        <fullName evidence="1">ArsR family transcriptional regulator</fullName>
    </submittedName>
</protein>
<dbReference type="Proteomes" id="UP000236569">
    <property type="component" value="Unassembled WGS sequence"/>
</dbReference>
<dbReference type="InterPro" id="IPR036388">
    <property type="entry name" value="WH-like_DNA-bd_sf"/>
</dbReference>
<dbReference type="Gene3D" id="1.10.10.10">
    <property type="entry name" value="Winged helix-like DNA-binding domain superfamily/Winged helix DNA-binding domain"/>
    <property type="match status" value="1"/>
</dbReference>
<proteinExistence type="predicted"/>
<accession>A0A2I9CUK0</accession>
<dbReference type="AlphaFoldDB" id="A0A2I9CUK0"/>
<dbReference type="EMBL" id="BFAG01000005">
    <property type="protein sequence ID" value="GBF05534.1"/>
    <property type="molecule type" value="Genomic_DNA"/>
</dbReference>
<comment type="caution">
    <text evidence="1">The sequence shown here is derived from an EMBL/GenBank/DDBJ whole genome shotgun (WGS) entry which is preliminary data.</text>
</comment>
<keyword evidence="2" id="KW-1185">Reference proteome</keyword>
<evidence type="ECO:0000313" key="2">
    <source>
        <dbReference type="Proteomes" id="UP000236569"/>
    </source>
</evidence>
<dbReference type="CDD" id="cd00090">
    <property type="entry name" value="HTH_ARSR"/>
    <property type="match status" value="1"/>
</dbReference>
<evidence type="ECO:0000313" key="1">
    <source>
        <dbReference type="EMBL" id="GBF05534.1"/>
    </source>
</evidence>
<sequence>MSPAPTTYIVRNEAQLAALTDVRYGGHLLVQFRGGATASEAARKLGEPAPRVSYHVRRLAALGLLVPSQEGGRGRRWKPVADRFVLAPELRGLLRRDVVQPFLAALTDAFLAAAELDLSEHLPEGLLFDLRPGAMRTSTQPSSPPHSPRALVRMVRLTPAAFERACEQAWEVFSAVAEADPDAPGARYFTLSLLGFPGTMLPLASTERPTHAE</sequence>
<dbReference type="OrthoDB" id="65006at2"/>
<dbReference type="SUPFAM" id="SSF46785">
    <property type="entry name" value="Winged helix' DNA-binding domain"/>
    <property type="match status" value="1"/>
</dbReference>
<gene>
    <name evidence="1" type="ORF">DAERI_050043</name>
</gene>
<organism evidence="1 2">
    <name type="scientific">Deinococcus aerius</name>
    <dbReference type="NCBI Taxonomy" id="200253"/>
    <lineage>
        <taxon>Bacteria</taxon>
        <taxon>Thermotogati</taxon>
        <taxon>Deinococcota</taxon>
        <taxon>Deinococci</taxon>
        <taxon>Deinococcales</taxon>
        <taxon>Deinococcaceae</taxon>
        <taxon>Deinococcus</taxon>
    </lineage>
</organism>
<name>A0A2I9CUK0_9DEIO</name>
<dbReference type="InterPro" id="IPR036390">
    <property type="entry name" value="WH_DNA-bd_sf"/>
</dbReference>
<dbReference type="InterPro" id="IPR011991">
    <property type="entry name" value="ArsR-like_HTH"/>
</dbReference>
<dbReference type="RefSeq" id="WP_103128977.1">
    <property type="nucleotide sequence ID" value="NZ_BFAG01000005.1"/>
</dbReference>
<reference evidence="2" key="1">
    <citation type="submission" date="2018-01" db="EMBL/GenBank/DDBJ databases">
        <title>Draft Genome Sequence of the Radioresistant Bacterium Deinococcus aerius TR0125, Isolated from the Higher Atmosphere above Japan.</title>
        <authorList>
            <person name="Satoh K."/>
            <person name="Arai H."/>
            <person name="Sanzen T."/>
            <person name="Kawaguchi Y."/>
            <person name="Hayashi H."/>
            <person name="Yokobori S."/>
            <person name="Yamagishi A."/>
            <person name="Oono Y."/>
            <person name="Narumi I."/>
        </authorList>
    </citation>
    <scope>NUCLEOTIDE SEQUENCE [LARGE SCALE GENOMIC DNA]</scope>
    <source>
        <strain evidence="2">TR0125</strain>
    </source>
</reference>